<dbReference type="OrthoDB" id="429813at2759"/>
<dbReference type="EMBL" id="JAACJN010000222">
    <property type="protein sequence ID" value="KAF5359948.1"/>
    <property type="molecule type" value="Genomic_DNA"/>
</dbReference>
<dbReference type="InterPro" id="IPR013120">
    <property type="entry name" value="FAR_NAD-bd"/>
</dbReference>
<gene>
    <name evidence="4" type="ORF">D9757_012235</name>
</gene>
<accession>A0A8H5LK28</accession>
<proteinExistence type="predicted"/>
<dbReference type="InterPro" id="IPR051414">
    <property type="entry name" value="Adenylate-forming_Reductase"/>
</dbReference>
<dbReference type="GO" id="GO:0031177">
    <property type="term" value="F:phosphopantetheine binding"/>
    <property type="evidence" value="ECO:0007669"/>
    <property type="project" value="InterPro"/>
</dbReference>
<dbReference type="Pfam" id="PF07993">
    <property type="entry name" value="NAD_binding_4"/>
    <property type="match status" value="1"/>
</dbReference>
<evidence type="ECO:0000313" key="5">
    <source>
        <dbReference type="Proteomes" id="UP000518752"/>
    </source>
</evidence>
<dbReference type="PANTHER" id="PTHR43439:SF2">
    <property type="entry name" value="ENZYME, PUTATIVE (JCVI)-RELATED"/>
    <property type="match status" value="1"/>
</dbReference>
<dbReference type="Proteomes" id="UP000518752">
    <property type="component" value="Unassembled WGS sequence"/>
</dbReference>
<dbReference type="InterPro" id="IPR000873">
    <property type="entry name" value="AMP-dep_synth/lig_dom"/>
</dbReference>
<reference evidence="4 5" key="1">
    <citation type="journal article" date="2020" name="ISME J.">
        <title>Uncovering the hidden diversity of litter-decomposition mechanisms in mushroom-forming fungi.</title>
        <authorList>
            <person name="Floudas D."/>
            <person name="Bentzer J."/>
            <person name="Ahren D."/>
            <person name="Johansson T."/>
            <person name="Persson P."/>
            <person name="Tunlid A."/>
        </authorList>
    </citation>
    <scope>NUCLEOTIDE SEQUENCE [LARGE SCALE GENOMIC DNA]</scope>
    <source>
        <strain evidence="4 5">CBS 406.79</strain>
    </source>
</reference>
<dbReference type="SMART" id="SM00823">
    <property type="entry name" value="PKS_PP"/>
    <property type="match status" value="1"/>
</dbReference>
<dbReference type="AlphaFoldDB" id="A0A8H5LK28"/>
<protein>
    <recommendedName>
        <fullName evidence="3">Carrier domain-containing protein</fullName>
    </recommendedName>
</protein>
<keyword evidence="1" id="KW-0596">Phosphopantetheine</keyword>
<evidence type="ECO:0000313" key="4">
    <source>
        <dbReference type="EMBL" id="KAF5359948.1"/>
    </source>
</evidence>
<dbReference type="InterPro" id="IPR036736">
    <property type="entry name" value="ACP-like_sf"/>
</dbReference>
<dbReference type="SUPFAM" id="SSF51735">
    <property type="entry name" value="NAD(P)-binding Rossmann-fold domains"/>
    <property type="match status" value="1"/>
</dbReference>
<dbReference type="PROSITE" id="PS50075">
    <property type="entry name" value="CARRIER"/>
    <property type="match status" value="1"/>
</dbReference>
<dbReference type="SUPFAM" id="SSF56801">
    <property type="entry name" value="Acetyl-CoA synthetase-like"/>
    <property type="match status" value="1"/>
</dbReference>
<keyword evidence="2" id="KW-0597">Phosphoprotein</keyword>
<dbReference type="InterPro" id="IPR020806">
    <property type="entry name" value="PKS_PP-bd"/>
</dbReference>
<keyword evidence="5" id="KW-1185">Reference proteome</keyword>
<dbReference type="Gene3D" id="3.40.50.12780">
    <property type="entry name" value="N-terminal domain of ligase-like"/>
    <property type="match status" value="1"/>
</dbReference>
<dbReference type="Gene3D" id="3.40.50.720">
    <property type="entry name" value="NAD(P)-binding Rossmann-like Domain"/>
    <property type="match status" value="1"/>
</dbReference>
<dbReference type="Pfam" id="PF00501">
    <property type="entry name" value="AMP-binding"/>
    <property type="match status" value="1"/>
</dbReference>
<sequence>MDTSLFTLPPLDGSLSIMQIYDFHLKHSAACPLFIYTCSDGSKKVLTWGEFVLAIHGRAKSVLEELGEPSSGHATVAVLAVGDSISYITQLLAIMRAGFVAFPISTRNSPEAVAHLLQLTGARHLYLSADPVMQSLGRDAISRSSLNVNVLPHQEDMSSPPSPVFRIHSMVSFEDLYDSTLQDVQARNRQVLPEMIINDIHDACVILHSSGNYSSFAMARNFRLKFGIGTTSFPKAISYTHLDLLQFATLRLTGEMGKQGQVHAMHHIPMFHAMGITSLARSASAAMVIAVFEPMSPPIFPTPDRLIRSIKQDGCTIAPCVPTFLETWATDPEAVRILAGLRALIFAGGPLSQSTGDLLVQNGVQLHAVYGGTEVGTISRMLPDKSLGEDWQYFQFAEYFDPHLAAWDEAENVFELWALENKTYSPIVCNDLINGKRAYATKDLVVRHPTKPDLWRVFGRSDDQIMLSTGEKTNPTPIESIFTHDSRILGAVMFGRGRFNNGIILLLDPSCLVDPANQAEVEVFKDSISERVGAANKFAPAHSKIYREMILIADPEKDFEFTLKGSPRRHSILAAHSREIEKAYENFAKSTAGTDLESPSSWTFDGVLQWVLKLLESVSGQRLPANVDIFHFGLDSLHAVRLQNVLFNTMVKLFGDEFATQMLPASLVYQFPTAEKLAQHLQGFVSVSETNLQVPAVNAEAMVNLVELFTAGLRDLAPLDRPLAPLERETVILTGSTGSLGSQILAKLCAREDIIKIYALNRGDNASLGIRQNEALRKQGIDPSILDMGKVNLLTVDLTVPKWGIESSLYETMSSTVTLIIHTAWPVQFNYSLESFVPALQGIRGLVDFAYQCIVQPRFVYTSSVAVVARKHRYTLTSSYLKVTSDWPSGQKVPAQAISDPTMTGGLPYGQAKWISEQILDEAQQLGVIKLSVLRVGQLSGAPNGVWNPQEWFPSVCQVGKSMGALPTLDHHVAWLPTDVSACFIVDVKNCPVPYLNLTHPTAFPLQPVMNAISTRLKLSLTSAESWIDQLHSFQLQLHSSTGDLNLKARVGMLLQLLHNKKEFPTESALDLTLSLAYSPSLFAMQLTTIGDKEIESWLKYWKLL</sequence>
<feature type="domain" description="Carrier" evidence="3">
    <location>
        <begin position="598"/>
        <end position="685"/>
    </location>
</feature>
<dbReference type="InterPro" id="IPR009081">
    <property type="entry name" value="PP-bd_ACP"/>
</dbReference>
<name>A0A8H5LK28_9AGAR</name>
<dbReference type="Gene3D" id="1.10.1200.10">
    <property type="entry name" value="ACP-like"/>
    <property type="match status" value="1"/>
</dbReference>
<dbReference type="Pfam" id="PF23562">
    <property type="entry name" value="AMP-binding_C_3"/>
    <property type="match status" value="1"/>
</dbReference>
<dbReference type="SUPFAM" id="SSF47336">
    <property type="entry name" value="ACP-like"/>
    <property type="match status" value="1"/>
</dbReference>
<dbReference type="InterPro" id="IPR042099">
    <property type="entry name" value="ANL_N_sf"/>
</dbReference>
<evidence type="ECO:0000259" key="3">
    <source>
        <dbReference type="PROSITE" id="PS50075"/>
    </source>
</evidence>
<dbReference type="PANTHER" id="PTHR43439">
    <property type="entry name" value="PHENYLACETATE-COENZYME A LIGASE"/>
    <property type="match status" value="1"/>
</dbReference>
<evidence type="ECO:0000256" key="1">
    <source>
        <dbReference type="ARBA" id="ARBA00022450"/>
    </source>
</evidence>
<comment type="caution">
    <text evidence="4">The sequence shown here is derived from an EMBL/GenBank/DDBJ whole genome shotgun (WGS) entry which is preliminary data.</text>
</comment>
<evidence type="ECO:0000256" key="2">
    <source>
        <dbReference type="ARBA" id="ARBA00022553"/>
    </source>
</evidence>
<organism evidence="4 5">
    <name type="scientific">Collybiopsis confluens</name>
    <dbReference type="NCBI Taxonomy" id="2823264"/>
    <lineage>
        <taxon>Eukaryota</taxon>
        <taxon>Fungi</taxon>
        <taxon>Dikarya</taxon>
        <taxon>Basidiomycota</taxon>
        <taxon>Agaricomycotina</taxon>
        <taxon>Agaricomycetes</taxon>
        <taxon>Agaricomycetidae</taxon>
        <taxon>Agaricales</taxon>
        <taxon>Marasmiineae</taxon>
        <taxon>Omphalotaceae</taxon>
        <taxon>Collybiopsis</taxon>
    </lineage>
</organism>
<dbReference type="InterPro" id="IPR036291">
    <property type="entry name" value="NAD(P)-bd_dom_sf"/>
</dbReference>